<sequence>MGEVIAIHSLEEWATVSRNKLVVVYFSATWSEPCRLISPVFHDLAKKLTNVTFLEVDVDEIKLLSLKFNVSIMPTFVFVKERVLVDQVSRASKDELENKIEKHMIA</sequence>
<dbReference type="Pfam" id="PF00085">
    <property type="entry name" value="Thioredoxin"/>
    <property type="match status" value="1"/>
</dbReference>
<protein>
    <recommendedName>
        <fullName evidence="1">Thioredoxin domain-containing protein</fullName>
    </recommendedName>
</protein>
<dbReference type="EMBL" id="LT934123">
    <property type="protein sequence ID" value="VAI82016.1"/>
    <property type="molecule type" value="Genomic_DNA"/>
</dbReference>
<dbReference type="Gene3D" id="3.40.30.10">
    <property type="entry name" value="Glutaredoxin"/>
    <property type="match status" value="1"/>
</dbReference>
<dbReference type="PANTHER" id="PTHR10438:SF417">
    <property type="entry name" value="THIOREDOXIN H5"/>
    <property type="match status" value="1"/>
</dbReference>
<evidence type="ECO:0000313" key="2">
    <source>
        <dbReference type="EMBL" id="VAI82016.1"/>
    </source>
</evidence>
<dbReference type="PANTHER" id="PTHR10438">
    <property type="entry name" value="THIOREDOXIN"/>
    <property type="match status" value="1"/>
</dbReference>
<dbReference type="InterPro" id="IPR050620">
    <property type="entry name" value="Thioredoxin_H-type-like"/>
</dbReference>
<gene>
    <name evidence="2" type="ORF">TRITD_7Av1G279260</name>
</gene>
<name>A0A9R0ZRP9_TRITD</name>
<reference evidence="2 3" key="1">
    <citation type="submission" date="2017-09" db="EMBL/GenBank/DDBJ databases">
        <authorList>
            <consortium name="International Durum Wheat Genome Sequencing Consortium (IDWGSC)"/>
            <person name="Milanesi L."/>
        </authorList>
    </citation>
    <scope>NUCLEOTIDE SEQUENCE [LARGE SCALE GENOMIC DNA]</scope>
    <source>
        <strain evidence="3">cv. Svevo</strain>
    </source>
</reference>
<keyword evidence="3" id="KW-1185">Reference proteome</keyword>
<evidence type="ECO:0000259" key="1">
    <source>
        <dbReference type="PROSITE" id="PS51352"/>
    </source>
</evidence>
<organism evidence="2 3">
    <name type="scientific">Triticum turgidum subsp. durum</name>
    <name type="common">Durum wheat</name>
    <name type="synonym">Triticum durum</name>
    <dbReference type="NCBI Taxonomy" id="4567"/>
    <lineage>
        <taxon>Eukaryota</taxon>
        <taxon>Viridiplantae</taxon>
        <taxon>Streptophyta</taxon>
        <taxon>Embryophyta</taxon>
        <taxon>Tracheophyta</taxon>
        <taxon>Spermatophyta</taxon>
        <taxon>Magnoliopsida</taxon>
        <taxon>Liliopsida</taxon>
        <taxon>Poales</taxon>
        <taxon>Poaceae</taxon>
        <taxon>BOP clade</taxon>
        <taxon>Pooideae</taxon>
        <taxon>Triticodae</taxon>
        <taxon>Triticeae</taxon>
        <taxon>Triticinae</taxon>
        <taxon>Triticum</taxon>
    </lineage>
</organism>
<dbReference type="PROSITE" id="PS51352">
    <property type="entry name" value="THIOREDOXIN_2"/>
    <property type="match status" value="1"/>
</dbReference>
<dbReference type="InterPro" id="IPR036249">
    <property type="entry name" value="Thioredoxin-like_sf"/>
</dbReference>
<evidence type="ECO:0000313" key="3">
    <source>
        <dbReference type="Proteomes" id="UP000324705"/>
    </source>
</evidence>
<dbReference type="CDD" id="cd02947">
    <property type="entry name" value="TRX_family"/>
    <property type="match status" value="1"/>
</dbReference>
<dbReference type="OMA" id="ATWSEPC"/>
<dbReference type="InterPro" id="IPR013766">
    <property type="entry name" value="Thioredoxin_domain"/>
</dbReference>
<accession>A0A9R0ZRP9</accession>
<dbReference type="Gramene" id="TRITD7Av1G279260.1">
    <property type="protein sequence ID" value="TRITD7Av1G279260.1"/>
    <property type="gene ID" value="TRITD7Av1G279260"/>
</dbReference>
<dbReference type="AlphaFoldDB" id="A0A9R0ZRP9"/>
<dbReference type="Proteomes" id="UP000324705">
    <property type="component" value="Chromosome 7A"/>
</dbReference>
<feature type="domain" description="Thioredoxin" evidence="1">
    <location>
        <begin position="1"/>
        <end position="105"/>
    </location>
</feature>
<proteinExistence type="predicted"/>
<dbReference type="SUPFAM" id="SSF52833">
    <property type="entry name" value="Thioredoxin-like"/>
    <property type="match status" value="1"/>
</dbReference>